<keyword evidence="3" id="KW-1185">Reference proteome</keyword>
<evidence type="ECO:0000256" key="1">
    <source>
        <dbReference type="SAM" id="MobiDB-lite"/>
    </source>
</evidence>
<proteinExistence type="predicted"/>
<accession>A0A5C6NAY3</accession>
<dbReference type="PANTHER" id="PTHR47510">
    <property type="entry name" value="REVERSE TRANSCRIPTASE DOMAIN-CONTAINING PROTEIN"/>
    <property type="match status" value="1"/>
</dbReference>
<evidence type="ECO:0000313" key="3">
    <source>
        <dbReference type="Proteomes" id="UP000324091"/>
    </source>
</evidence>
<reference evidence="2 3" key="1">
    <citation type="submission" date="2019-04" db="EMBL/GenBank/DDBJ databases">
        <title>Chromosome genome assembly for Takifugu flavidus.</title>
        <authorList>
            <person name="Xiao S."/>
        </authorList>
    </citation>
    <scope>NUCLEOTIDE SEQUENCE [LARGE SCALE GENOMIC DNA]</scope>
    <source>
        <strain evidence="2">HTHZ2018</strain>
        <tissue evidence="2">Muscle</tissue>
    </source>
</reference>
<protein>
    <submittedName>
        <fullName evidence="2">Uncharacterized protein</fullName>
    </submittedName>
</protein>
<dbReference type="EMBL" id="RHFK02000017">
    <property type="protein sequence ID" value="TWW62807.1"/>
    <property type="molecule type" value="Genomic_DNA"/>
</dbReference>
<dbReference type="AlphaFoldDB" id="A0A5C6NAY3"/>
<organism evidence="2 3">
    <name type="scientific">Takifugu flavidus</name>
    <name type="common">sansaifugu</name>
    <dbReference type="NCBI Taxonomy" id="433684"/>
    <lineage>
        <taxon>Eukaryota</taxon>
        <taxon>Metazoa</taxon>
        <taxon>Chordata</taxon>
        <taxon>Craniata</taxon>
        <taxon>Vertebrata</taxon>
        <taxon>Euteleostomi</taxon>
        <taxon>Actinopterygii</taxon>
        <taxon>Neopterygii</taxon>
        <taxon>Teleostei</taxon>
        <taxon>Neoteleostei</taxon>
        <taxon>Acanthomorphata</taxon>
        <taxon>Eupercaria</taxon>
        <taxon>Tetraodontiformes</taxon>
        <taxon>Tetradontoidea</taxon>
        <taxon>Tetraodontidae</taxon>
        <taxon>Takifugu</taxon>
    </lineage>
</organism>
<sequence length="601" mass="67245">MGKGCVYPWMSRQFISRPYRNICGFGTLLTGTSGTYRSALKPMEEEDMVNYSSTKQFLAFEWAMTERKCWYLFGPQDVVAMLPVQQGPALRPAELCGARAEEEETGTPHQRHARRRLYRPVLPFIIMGNVRSLPNKMDELAALTGHEASLPAKEVHTCPRCGCVPPPPPSPANADAACDVLLSAVSRLQTQHPVALLLISGDFNHAPPSSSLPKFTQYITCHTRDNKTLDLFYTNIKEAYHSLPLPPLGRADHNLVHLHPVYQPLVQRQPAVTCKLKKWSEEAEEALKDCFNTTRGMTVWSFPNSKPWITPYIKALLKEKKRAFVSGDKEELKYAEGTEEEDQAGERQLQQEDGEPTTAEQHLRGLEGSEDHLGLQGAEVPTCGRPGWAIDLNLFFNRFDQAPTPPPALLQPPPLLSLTTHQVRKALKKNRARKATGPDGISSRLLKSCADQLAFNTIQPRLLGNKLQVAGVDHHLTTWILDYLTQRPQFVRVKGSESDRLLCSTEVLTTLLLSASSLMGTTEYRGLIQDFVDWGLRNNLQINGNKTKELVVDLHRCNNPLPAPVNILGTDVDVVKSYKYLGVHLNNNLDWTHNTPCQEGQ</sequence>
<comment type="caution">
    <text evidence="2">The sequence shown here is derived from an EMBL/GenBank/DDBJ whole genome shotgun (WGS) entry which is preliminary data.</text>
</comment>
<name>A0A5C6NAY3_9TELE</name>
<dbReference type="PANTHER" id="PTHR47510:SF3">
    <property type="entry name" value="ENDO_EXONUCLEASE_PHOSPHATASE DOMAIN-CONTAINING PROTEIN"/>
    <property type="match status" value="1"/>
</dbReference>
<gene>
    <name evidence="2" type="ORF">D4764_04G0014540</name>
</gene>
<evidence type="ECO:0000313" key="2">
    <source>
        <dbReference type="EMBL" id="TWW62807.1"/>
    </source>
</evidence>
<feature type="region of interest" description="Disordered" evidence="1">
    <location>
        <begin position="333"/>
        <end position="361"/>
    </location>
</feature>
<dbReference type="Proteomes" id="UP000324091">
    <property type="component" value="Chromosome 4"/>
</dbReference>